<organism evidence="7 8">
    <name type="scientific">Vitis vinifera</name>
    <name type="common">Grape</name>
    <dbReference type="NCBI Taxonomy" id="29760"/>
    <lineage>
        <taxon>Eukaryota</taxon>
        <taxon>Viridiplantae</taxon>
        <taxon>Streptophyta</taxon>
        <taxon>Embryophyta</taxon>
        <taxon>Tracheophyta</taxon>
        <taxon>Spermatophyta</taxon>
        <taxon>Magnoliopsida</taxon>
        <taxon>eudicotyledons</taxon>
        <taxon>Gunneridae</taxon>
        <taxon>Pentapetalae</taxon>
        <taxon>rosids</taxon>
        <taxon>Vitales</taxon>
        <taxon>Vitaceae</taxon>
        <taxon>Viteae</taxon>
        <taxon>Vitis</taxon>
    </lineage>
</organism>
<reference evidence="7 8" key="1">
    <citation type="journal article" date="2018" name="PLoS Genet.">
        <title>Population sequencing reveals clonal diversity and ancestral inbreeding in the grapevine cultivar Chardonnay.</title>
        <authorList>
            <person name="Roach M.J."/>
            <person name="Johnson D.L."/>
            <person name="Bohlmann J."/>
            <person name="van Vuuren H.J."/>
            <person name="Jones S.J."/>
            <person name="Pretorius I.S."/>
            <person name="Schmidt S.A."/>
            <person name="Borneman A.R."/>
        </authorList>
    </citation>
    <scope>NUCLEOTIDE SEQUENCE [LARGE SCALE GENOMIC DNA]</scope>
    <source>
        <strain evidence="8">cv. Chardonnay</strain>
        <tissue evidence="7">Leaf</tissue>
    </source>
</reference>
<sequence>MGLIQCSCIGFGMLLASDSSFVIALSIAWLIGWALILEYTIGGSAVARGISPNLALFFGGEDKLPAFLVRYTISWLGCVVDPCAAILVFIVTGLLCVGIKESTLAQTIVTVVNVCVMVFIIIAGGYLGFKTGWVGYELQSGYFPFGANGMLAGSAIVFFSYIGFDSVTSTAEEV</sequence>
<keyword evidence="4 6" id="KW-1133">Transmembrane helix</keyword>
<dbReference type="EMBL" id="QGNW01001614">
    <property type="protein sequence ID" value="RVW35124.1"/>
    <property type="molecule type" value="Genomic_DNA"/>
</dbReference>
<evidence type="ECO:0000256" key="5">
    <source>
        <dbReference type="ARBA" id="ARBA00023136"/>
    </source>
</evidence>
<feature type="transmembrane region" description="Helical" evidence="6">
    <location>
        <begin position="108"/>
        <end position="129"/>
    </location>
</feature>
<gene>
    <name evidence="7" type="primary">CAT2_7</name>
    <name evidence="7" type="ORF">CK203_085916</name>
</gene>
<dbReference type="InterPro" id="IPR002293">
    <property type="entry name" value="AA/rel_permease1"/>
</dbReference>
<dbReference type="GO" id="GO:0022857">
    <property type="term" value="F:transmembrane transporter activity"/>
    <property type="evidence" value="ECO:0007669"/>
    <property type="project" value="InterPro"/>
</dbReference>
<evidence type="ECO:0000256" key="2">
    <source>
        <dbReference type="ARBA" id="ARBA00008572"/>
    </source>
</evidence>
<evidence type="ECO:0000256" key="4">
    <source>
        <dbReference type="ARBA" id="ARBA00022989"/>
    </source>
</evidence>
<dbReference type="PANTHER" id="PTHR43243">
    <property type="entry name" value="INNER MEMBRANE TRANSPORTER YGJI-RELATED"/>
    <property type="match status" value="1"/>
</dbReference>
<keyword evidence="5 6" id="KW-0472">Membrane</keyword>
<evidence type="ECO:0000256" key="3">
    <source>
        <dbReference type="ARBA" id="ARBA00022692"/>
    </source>
</evidence>
<comment type="caution">
    <text evidence="7">The sequence shown here is derived from an EMBL/GenBank/DDBJ whole genome shotgun (WGS) entry which is preliminary data.</text>
</comment>
<dbReference type="GO" id="GO:0016020">
    <property type="term" value="C:membrane"/>
    <property type="evidence" value="ECO:0007669"/>
    <property type="project" value="UniProtKB-SubCell"/>
</dbReference>
<feature type="transmembrane region" description="Helical" evidence="6">
    <location>
        <begin position="12"/>
        <end position="36"/>
    </location>
</feature>
<comment type="similarity">
    <text evidence="2">Belongs to the amino acid-polyamine-organocation (APC) superfamily. Cationic amino acid transporter (CAT) (TC 2.A.3.3) family.</text>
</comment>
<dbReference type="Pfam" id="PF13520">
    <property type="entry name" value="AA_permease_2"/>
    <property type="match status" value="1"/>
</dbReference>
<evidence type="ECO:0000256" key="1">
    <source>
        <dbReference type="ARBA" id="ARBA00004141"/>
    </source>
</evidence>
<protein>
    <submittedName>
        <fullName evidence="7">Cationic amino acid transporter 2, vacuolar</fullName>
    </submittedName>
</protein>
<evidence type="ECO:0000313" key="8">
    <source>
        <dbReference type="Proteomes" id="UP000288805"/>
    </source>
</evidence>
<dbReference type="Proteomes" id="UP000288805">
    <property type="component" value="Unassembled WGS sequence"/>
</dbReference>
<evidence type="ECO:0000256" key="6">
    <source>
        <dbReference type="SAM" id="Phobius"/>
    </source>
</evidence>
<feature type="transmembrane region" description="Helical" evidence="6">
    <location>
        <begin position="141"/>
        <end position="164"/>
    </location>
</feature>
<dbReference type="AlphaFoldDB" id="A0A438DI16"/>
<name>A0A438DI16_VITVI</name>
<dbReference type="Gene3D" id="1.20.1740.10">
    <property type="entry name" value="Amino acid/polyamine transporter I"/>
    <property type="match status" value="1"/>
</dbReference>
<accession>A0A438DI16</accession>
<keyword evidence="3 6" id="KW-0812">Transmembrane</keyword>
<feature type="transmembrane region" description="Helical" evidence="6">
    <location>
        <begin position="73"/>
        <end position="96"/>
    </location>
</feature>
<proteinExistence type="inferred from homology"/>
<evidence type="ECO:0000313" key="7">
    <source>
        <dbReference type="EMBL" id="RVW35124.1"/>
    </source>
</evidence>
<dbReference type="PANTHER" id="PTHR43243:SF15">
    <property type="entry name" value="CATIONIC AMINO ACID TRANSPORTER 4, VACUOLAR"/>
    <property type="match status" value="1"/>
</dbReference>
<comment type="subcellular location">
    <subcellularLocation>
        <location evidence="1">Membrane</location>
        <topology evidence="1">Multi-pass membrane protein</topology>
    </subcellularLocation>
</comment>